<evidence type="ECO:0000313" key="3">
    <source>
        <dbReference type="EMBL" id="RPB00515.1"/>
    </source>
</evidence>
<dbReference type="CDD" id="cd05233">
    <property type="entry name" value="SDR_c"/>
    <property type="match status" value="1"/>
</dbReference>
<dbReference type="InterPro" id="IPR036291">
    <property type="entry name" value="NAD(P)-bd_dom_sf"/>
</dbReference>
<dbReference type="InterPro" id="IPR051122">
    <property type="entry name" value="SDR_DHRS6-like"/>
</dbReference>
<proteinExistence type="inferred from homology"/>
<dbReference type="SUPFAM" id="SSF51735">
    <property type="entry name" value="NAD(P)-binding Rossmann-fold domains"/>
    <property type="match status" value="1"/>
</dbReference>
<organism evidence="3 4">
    <name type="scientific">Choiromyces venosus 120613-1</name>
    <dbReference type="NCBI Taxonomy" id="1336337"/>
    <lineage>
        <taxon>Eukaryota</taxon>
        <taxon>Fungi</taxon>
        <taxon>Dikarya</taxon>
        <taxon>Ascomycota</taxon>
        <taxon>Pezizomycotina</taxon>
        <taxon>Pezizomycetes</taxon>
        <taxon>Pezizales</taxon>
        <taxon>Tuberaceae</taxon>
        <taxon>Choiromyces</taxon>
    </lineage>
</organism>
<dbReference type="AlphaFoldDB" id="A0A3N4K3M0"/>
<accession>A0A3N4K3M0</accession>
<dbReference type="EMBL" id="ML120379">
    <property type="protein sequence ID" value="RPB00515.1"/>
    <property type="molecule type" value="Genomic_DNA"/>
</dbReference>
<evidence type="ECO:0000313" key="4">
    <source>
        <dbReference type="Proteomes" id="UP000276215"/>
    </source>
</evidence>
<reference evidence="3 4" key="1">
    <citation type="journal article" date="2018" name="Nat. Ecol. Evol.">
        <title>Pezizomycetes genomes reveal the molecular basis of ectomycorrhizal truffle lifestyle.</title>
        <authorList>
            <person name="Murat C."/>
            <person name="Payen T."/>
            <person name="Noel B."/>
            <person name="Kuo A."/>
            <person name="Morin E."/>
            <person name="Chen J."/>
            <person name="Kohler A."/>
            <person name="Krizsan K."/>
            <person name="Balestrini R."/>
            <person name="Da Silva C."/>
            <person name="Montanini B."/>
            <person name="Hainaut M."/>
            <person name="Levati E."/>
            <person name="Barry K.W."/>
            <person name="Belfiori B."/>
            <person name="Cichocki N."/>
            <person name="Clum A."/>
            <person name="Dockter R.B."/>
            <person name="Fauchery L."/>
            <person name="Guy J."/>
            <person name="Iotti M."/>
            <person name="Le Tacon F."/>
            <person name="Lindquist E.A."/>
            <person name="Lipzen A."/>
            <person name="Malagnac F."/>
            <person name="Mello A."/>
            <person name="Molinier V."/>
            <person name="Miyauchi S."/>
            <person name="Poulain J."/>
            <person name="Riccioni C."/>
            <person name="Rubini A."/>
            <person name="Sitrit Y."/>
            <person name="Splivallo R."/>
            <person name="Traeger S."/>
            <person name="Wang M."/>
            <person name="Zifcakova L."/>
            <person name="Wipf D."/>
            <person name="Zambonelli A."/>
            <person name="Paolocci F."/>
            <person name="Nowrousian M."/>
            <person name="Ottonello S."/>
            <person name="Baldrian P."/>
            <person name="Spatafora J.W."/>
            <person name="Henrissat B."/>
            <person name="Nagy L.G."/>
            <person name="Aury J.M."/>
            <person name="Wincker P."/>
            <person name="Grigoriev I.V."/>
            <person name="Bonfante P."/>
            <person name="Martin F.M."/>
        </authorList>
    </citation>
    <scope>NUCLEOTIDE SEQUENCE [LARGE SCALE GENOMIC DNA]</scope>
    <source>
        <strain evidence="3 4">120613-1</strain>
    </source>
</reference>
<dbReference type="PRINTS" id="PR00081">
    <property type="entry name" value="GDHRDH"/>
</dbReference>
<comment type="similarity">
    <text evidence="1">Belongs to the short-chain dehydrogenases/reductases (SDR) family.</text>
</comment>
<dbReference type="PANTHER" id="PTHR43477">
    <property type="entry name" value="DIHYDROANTICAPSIN 7-DEHYDROGENASE"/>
    <property type="match status" value="1"/>
</dbReference>
<gene>
    <name evidence="3" type="ORF">L873DRAFT_1788904</name>
</gene>
<protein>
    <submittedName>
        <fullName evidence="3">NAD(P)-binding protein</fullName>
    </submittedName>
</protein>
<dbReference type="InterPro" id="IPR002347">
    <property type="entry name" value="SDR_fam"/>
</dbReference>
<name>A0A3N4K3M0_9PEZI</name>
<dbReference type="STRING" id="1336337.A0A3N4K3M0"/>
<dbReference type="OrthoDB" id="414540at2759"/>
<evidence type="ECO:0000256" key="2">
    <source>
        <dbReference type="ARBA" id="ARBA00023002"/>
    </source>
</evidence>
<dbReference type="PANTHER" id="PTHR43477:SF1">
    <property type="entry name" value="DIHYDROANTICAPSIN 7-DEHYDROGENASE"/>
    <property type="match status" value="1"/>
</dbReference>
<sequence length="165" mass="17923">MDVPTEKDWQDAFNIDLMAHIHLIGMALPYLEKSSNASALMMSSIAGRDVVVSPGYQFWSCGTFKAALLHYTLEQAQVLRPKGIRVNCLTPGVIFAKDGPWDIWSKEKPEMIKAMLAGVPMGRFGSAKEVADVGVFLASKPSAYVSGGSPDHWSISQGKPGVRIV</sequence>
<dbReference type="GO" id="GO:0016491">
    <property type="term" value="F:oxidoreductase activity"/>
    <property type="evidence" value="ECO:0007669"/>
    <property type="project" value="UniProtKB-KW"/>
</dbReference>
<keyword evidence="4" id="KW-1185">Reference proteome</keyword>
<keyword evidence="2" id="KW-0560">Oxidoreductase</keyword>
<dbReference type="Proteomes" id="UP000276215">
    <property type="component" value="Unassembled WGS sequence"/>
</dbReference>
<dbReference type="Gene3D" id="3.40.50.720">
    <property type="entry name" value="NAD(P)-binding Rossmann-like Domain"/>
    <property type="match status" value="1"/>
</dbReference>
<evidence type="ECO:0000256" key="1">
    <source>
        <dbReference type="ARBA" id="ARBA00006484"/>
    </source>
</evidence>
<dbReference type="Pfam" id="PF13561">
    <property type="entry name" value="adh_short_C2"/>
    <property type="match status" value="1"/>
</dbReference>